<feature type="region of interest" description="Disordered" evidence="1">
    <location>
        <begin position="70"/>
        <end position="110"/>
    </location>
</feature>
<protein>
    <recommendedName>
        <fullName evidence="2">Cryptochrome C-terminal domain-containing protein</fullName>
    </recommendedName>
</protein>
<dbReference type="AlphaFoldDB" id="A0AA35YM12"/>
<evidence type="ECO:0000313" key="3">
    <source>
        <dbReference type="EMBL" id="CAI9276434.1"/>
    </source>
</evidence>
<gene>
    <name evidence="3" type="ORF">LSALG_LOCUS16408</name>
</gene>
<sequence>MVPSMTTSLFRGGEEESSLEIGNFREDSRVEVPINQGGDGDGDGQTVRTGNMQIPIDITRALRISDDLLANSSNRSSSSSRERDGGVVPVWSPSTSSFPEMFVGEDTSYL</sequence>
<name>A0AA35YM12_LACSI</name>
<evidence type="ECO:0000256" key="1">
    <source>
        <dbReference type="SAM" id="MobiDB-lite"/>
    </source>
</evidence>
<dbReference type="InterPro" id="IPR020978">
    <property type="entry name" value="Cryptochrome_C"/>
</dbReference>
<evidence type="ECO:0000313" key="4">
    <source>
        <dbReference type="Proteomes" id="UP001177003"/>
    </source>
</evidence>
<dbReference type="Pfam" id="PF12546">
    <property type="entry name" value="Cryptochrome_C"/>
    <property type="match status" value="1"/>
</dbReference>
<organism evidence="3 4">
    <name type="scientific">Lactuca saligna</name>
    <name type="common">Willowleaf lettuce</name>
    <dbReference type="NCBI Taxonomy" id="75948"/>
    <lineage>
        <taxon>Eukaryota</taxon>
        <taxon>Viridiplantae</taxon>
        <taxon>Streptophyta</taxon>
        <taxon>Embryophyta</taxon>
        <taxon>Tracheophyta</taxon>
        <taxon>Spermatophyta</taxon>
        <taxon>Magnoliopsida</taxon>
        <taxon>eudicotyledons</taxon>
        <taxon>Gunneridae</taxon>
        <taxon>Pentapetalae</taxon>
        <taxon>asterids</taxon>
        <taxon>campanulids</taxon>
        <taxon>Asterales</taxon>
        <taxon>Asteraceae</taxon>
        <taxon>Cichorioideae</taxon>
        <taxon>Cichorieae</taxon>
        <taxon>Lactucinae</taxon>
        <taxon>Lactuca</taxon>
    </lineage>
</organism>
<evidence type="ECO:0000259" key="2">
    <source>
        <dbReference type="Pfam" id="PF12546"/>
    </source>
</evidence>
<keyword evidence="4" id="KW-1185">Reference proteome</keyword>
<dbReference type="EMBL" id="OX465079">
    <property type="protein sequence ID" value="CAI9276434.1"/>
    <property type="molecule type" value="Genomic_DNA"/>
</dbReference>
<reference evidence="3" key="1">
    <citation type="submission" date="2023-04" db="EMBL/GenBank/DDBJ databases">
        <authorList>
            <person name="Vijverberg K."/>
            <person name="Xiong W."/>
            <person name="Schranz E."/>
        </authorList>
    </citation>
    <scope>NUCLEOTIDE SEQUENCE</scope>
</reference>
<feature type="domain" description="Cryptochrome C-terminal" evidence="2">
    <location>
        <begin position="1"/>
        <end position="80"/>
    </location>
</feature>
<feature type="region of interest" description="Disordered" evidence="1">
    <location>
        <begin position="31"/>
        <end position="50"/>
    </location>
</feature>
<dbReference type="Proteomes" id="UP001177003">
    <property type="component" value="Chromosome 3"/>
</dbReference>
<proteinExistence type="predicted"/>
<accession>A0AA35YM12</accession>